<name>A0AAW0BZY5_9AGAR</name>
<reference evidence="2 3" key="1">
    <citation type="journal article" date="2024" name="J Genomics">
        <title>Draft genome sequencing and assembly of Favolaschia claudopus CIRM-BRFM 2984 isolated from oak limbs.</title>
        <authorList>
            <person name="Navarro D."/>
            <person name="Drula E."/>
            <person name="Chaduli D."/>
            <person name="Cazenave R."/>
            <person name="Ahrendt S."/>
            <person name="Wang J."/>
            <person name="Lipzen A."/>
            <person name="Daum C."/>
            <person name="Barry K."/>
            <person name="Grigoriev I.V."/>
            <person name="Favel A."/>
            <person name="Rosso M.N."/>
            <person name="Martin F."/>
        </authorList>
    </citation>
    <scope>NUCLEOTIDE SEQUENCE [LARGE SCALE GENOMIC DNA]</scope>
    <source>
        <strain evidence="2 3">CIRM-BRFM 2984</strain>
    </source>
</reference>
<dbReference type="Proteomes" id="UP001362999">
    <property type="component" value="Unassembled WGS sequence"/>
</dbReference>
<dbReference type="EMBL" id="JAWWNJ010000024">
    <property type="protein sequence ID" value="KAK7031798.1"/>
    <property type="molecule type" value="Genomic_DNA"/>
</dbReference>
<keyword evidence="3" id="KW-1185">Reference proteome</keyword>
<evidence type="ECO:0000313" key="3">
    <source>
        <dbReference type="Proteomes" id="UP001362999"/>
    </source>
</evidence>
<gene>
    <name evidence="2" type="ORF">R3P38DRAFT_2774275</name>
</gene>
<accession>A0AAW0BZY5</accession>
<feature type="region of interest" description="Disordered" evidence="1">
    <location>
        <begin position="143"/>
        <end position="183"/>
    </location>
</feature>
<proteinExistence type="predicted"/>
<sequence>MAFGIRAEQRDTRSCVRVVEIFSPRAASPFAPGILPPAGNNRRPDLKQRLESFFTRDFAAGRQKPSSILKPAGCNLTSRAVQLVEDAPRSGAHTFDYIELFPARGVSGKNLSSKLKVTSLAPTARDGLLIITAAPRSGALLSVHRSNSGERDPSSRTSNLTQSNSRHYRKFDFSPSGEGSLRPGEPTGDFQFVFESNTMFTLISAPREPPRSVSHQSPRSKSKIRFFGIRRAPSLYGYASSWPEVVLWACNLRKLDGFQKFRLSAITLQVHNLNFPSKQPAWWIFAPQTVDSRNPAKTPSKTAS</sequence>
<comment type="caution">
    <text evidence="2">The sequence shown here is derived from an EMBL/GenBank/DDBJ whole genome shotgun (WGS) entry which is preliminary data.</text>
</comment>
<dbReference type="AlphaFoldDB" id="A0AAW0BZY5"/>
<evidence type="ECO:0000256" key="1">
    <source>
        <dbReference type="SAM" id="MobiDB-lite"/>
    </source>
</evidence>
<organism evidence="2 3">
    <name type="scientific">Favolaschia claudopus</name>
    <dbReference type="NCBI Taxonomy" id="2862362"/>
    <lineage>
        <taxon>Eukaryota</taxon>
        <taxon>Fungi</taxon>
        <taxon>Dikarya</taxon>
        <taxon>Basidiomycota</taxon>
        <taxon>Agaricomycotina</taxon>
        <taxon>Agaricomycetes</taxon>
        <taxon>Agaricomycetidae</taxon>
        <taxon>Agaricales</taxon>
        <taxon>Marasmiineae</taxon>
        <taxon>Mycenaceae</taxon>
        <taxon>Favolaschia</taxon>
    </lineage>
</organism>
<protein>
    <submittedName>
        <fullName evidence="2">Uncharacterized protein</fullName>
    </submittedName>
</protein>
<feature type="compositionally biased region" description="Polar residues" evidence="1">
    <location>
        <begin position="155"/>
        <end position="165"/>
    </location>
</feature>
<evidence type="ECO:0000313" key="2">
    <source>
        <dbReference type="EMBL" id="KAK7031798.1"/>
    </source>
</evidence>